<evidence type="ECO:0000313" key="9">
    <source>
        <dbReference type="Proteomes" id="UP001437256"/>
    </source>
</evidence>
<dbReference type="Pfam" id="PF00069">
    <property type="entry name" value="Pkinase"/>
    <property type="match status" value="1"/>
</dbReference>
<evidence type="ECO:0000313" key="8">
    <source>
        <dbReference type="EMBL" id="KAL0069630.1"/>
    </source>
</evidence>
<keyword evidence="2" id="KW-0808">Transferase</keyword>
<name>A0ABR3A6N5_9AGAR</name>
<comment type="caution">
    <text evidence="8">The sequence shown here is derived from an EMBL/GenBank/DDBJ whole genome shotgun (WGS) entry which is preliminary data.</text>
</comment>
<feature type="chain" id="PRO_5046779412" description="Protein kinase domain-containing protein" evidence="6">
    <location>
        <begin position="22"/>
        <end position="414"/>
    </location>
</feature>
<dbReference type="PROSITE" id="PS00108">
    <property type="entry name" value="PROTEIN_KINASE_ST"/>
    <property type="match status" value="1"/>
</dbReference>
<dbReference type="PANTHER" id="PTHR24058:SF28">
    <property type="entry name" value="SERINE_THREONINE-PROTEIN KINASE MINIBRAIN"/>
    <property type="match status" value="1"/>
</dbReference>
<dbReference type="Gene3D" id="1.10.510.10">
    <property type="entry name" value="Transferase(Phosphotransferase) domain 1"/>
    <property type="match status" value="1"/>
</dbReference>
<sequence>MSQQELETLLILLFGLKLVKVRCPEWTYVTDLLDNILQSGEYDLSDEILTLMKTFKPRHLRYSTLRRPYPIDDLDKVPTQLDPGNLDELDTDFGLSTECTFGRLPNDGSCLNLVVEQPLSIQQLEGGDRFRSREIILFLREYDVEVYPRGQEDSKIGSGWMHDTEPIWCKIVPEREVQVLEKLKEHDPDSHHVAKLIIPPYLLPTGDYLITMPFYGEDLTEILRRSRRSSLAGPVILKLAHQLCTAISFLHSRNMYHLDIKPENIVVDEDKDSKLTVIDLGWVMSARQPCSVWGATGTRHYAPPEVQLWYEWEDERKSDGSADRPRPPKYNPRKADAWAIGNVVTILVDTVLDEDENLENLEVDHSEELYKFATWMMDKRPRIEVALKRLNWIATHYGVPRTPSPVDSAVHVSP</sequence>
<organism evidence="8 9">
    <name type="scientific">Marasmius tenuissimus</name>
    <dbReference type="NCBI Taxonomy" id="585030"/>
    <lineage>
        <taxon>Eukaryota</taxon>
        <taxon>Fungi</taxon>
        <taxon>Dikarya</taxon>
        <taxon>Basidiomycota</taxon>
        <taxon>Agaricomycotina</taxon>
        <taxon>Agaricomycetes</taxon>
        <taxon>Agaricomycetidae</taxon>
        <taxon>Agaricales</taxon>
        <taxon>Marasmiineae</taxon>
        <taxon>Marasmiaceae</taxon>
        <taxon>Marasmius</taxon>
    </lineage>
</organism>
<evidence type="ECO:0000256" key="4">
    <source>
        <dbReference type="ARBA" id="ARBA00022777"/>
    </source>
</evidence>
<keyword evidence="3" id="KW-0547">Nucleotide-binding</keyword>
<evidence type="ECO:0000256" key="6">
    <source>
        <dbReference type="SAM" id="SignalP"/>
    </source>
</evidence>
<dbReference type="PROSITE" id="PS50011">
    <property type="entry name" value="PROTEIN_KINASE_DOM"/>
    <property type="match status" value="1"/>
</dbReference>
<proteinExistence type="predicted"/>
<dbReference type="Proteomes" id="UP001437256">
    <property type="component" value="Unassembled WGS sequence"/>
</dbReference>
<reference evidence="8 9" key="1">
    <citation type="submission" date="2024-05" db="EMBL/GenBank/DDBJ databases">
        <title>A draft genome resource for the thread blight pathogen Marasmius tenuissimus strain MS-2.</title>
        <authorList>
            <person name="Yulfo-Soto G.E."/>
            <person name="Baruah I.K."/>
            <person name="Amoako-Attah I."/>
            <person name="Bukari Y."/>
            <person name="Meinhardt L.W."/>
            <person name="Bailey B.A."/>
            <person name="Cohen S.P."/>
        </authorList>
    </citation>
    <scope>NUCLEOTIDE SEQUENCE [LARGE SCALE GENOMIC DNA]</scope>
    <source>
        <strain evidence="8 9">MS-2</strain>
    </source>
</reference>
<evidence type="ECO:0000259" key="7">
    <source>
        <dbReference type="PROSITE" id="PS50011"/>
    </source>
</evidence>
<keyword evidence="9" id="KW-1185">Reference proteome</keyword>
<keyword evidence="4" id="KW-0418">Kinase</keyword>
<dbReference type="PANTHER" id="PTHR24058">
    <property type="entry name" value="DUAL SPECIFICITY PROTEIN KINASE"/>
    <property type="match status" value="1"/>
</dbReference>
<accession>A0ABR3A6N5</accession>
<dbReference type="InterPro" id="IPR011009">
    <property type="entry name" value="Kinase-like_dom_sf"/>
</dbReference>
<dbReference type="SUPFAM" id="SSF56112">
    <property type="entry name" value="Protein kinase-like (PK-like)"/>
    <property type="match status" value="1"/>
</dbReference>
<dbReference type="SMART" id="SM00220">
    <property type="entry name" value="S_TKc"/>
    <property type="match status" value="1"/>
</dbReference>
<keyword evidence="5" id="KW-0067">ATP-binding</keyword>
<evidence type="ECO:0000256" key="5">
    <source>
        <dbReference type="ARBA" id="ARBA00022840"/>
    </source>
</evidence>
<dbReference type="InterPro" id="IPR000719">
    <property type="entry name" value="Prot_kinase_dom"/>
</dbReference>
<evidence type="ECO:0000256" key="2">
    <source>
        <dbReference type="ARBA" id="ARBA00022679"/>
    </source>
</evidence>
<protein>
    <recommendedName>
        <fullName evidence="7">Protein kinase domain-containing protein</fullName>
    </recommendedName>
</protein>
<evidence type="ECO:0000256" key="3">
    <source>
        <dbReference type="ARBA" id="ARBA00022741"/>
    </source>
</evidence>
<keyword evidence="6" id="KW-0732">Signal</keyword>
<feature type="signal peptide" evidence="6">
    <location>
        <begin position="1"/>
        <end position="21"/>
    </location>
</feature>
<gene>
    <name evidence="8" type="ORF">AAF712_003288</name>
</gene>
<dbReference type="InterPro" id="IPR008271">
    <property type="entry name" value="Ser/Thr_kinase_AS"/>
</dbReference>
<keyword evidence="1" id="KW-0723">Serine/threonine-protein kinase</keyword>
<evidence type="ECO:0000256" key="1">
    <source>
        <dbReference type="ARBA" id="ARBA00022527"/>
    </source>
</evidence>
<dbReference type="EMBL" id="JBBXMP010000011">
    <property type="protein sequence ID" value="KAL0069630.1"/>
    <property type="molecule type" value="Genomic_DNA"/>
</dbReference>
<dbReference type="InterPro" id="IPR050494">
    <property type="entry name" value="Ser_Thr_dual-spec_kinase"/>
</dbReference>
<feature type="domain" description="Protein kinase" evidence="7">
    <location>
        <begin position="119"/>
        <end position="399"/>
    </location>
</feature>